<dbReference type="InterPro" id="IPR009288">
    <property type="entry name" value="AIG2-like_dom"/>
</dbReference>
<dbReference type="KEGG" id="fvn:FVRRES_12724"/>
<sequence>MATVPPPRPVFIYGSLRALPLLAWVLTGDYSNINAVAKFTHPARVNGYARFALHRCDYLATIKHESSEVDGLLVRVETKSQRQKVHDFEGEIYKAMPVNVILEGRTTVDADMYVWNGDAEKVSDKPWELQDFINERLEDWLDLFDGIELVGDDDEMLADG</sequence>
<dbReference type="InterPro" id="IPR036568">
    <property type="entry name" value="GGCT-like_sf"/>
</dbReference>
<evidence type="ECO:0000256" key="1">
    <source>
        <dbReference type="ARBA" id="ARBA00008861"/>
    </source>
</evidence>
<dbReference type="PANTHER" id="PTHR31544">
    <property type="entry name" value="AIG2-LIKE PROTEIN D"/>
    <property type="match status" value="1"/>
</dbReference>
<dbReference type="InterPro" id="IPR013024">
    <property type="entry name" value="GGCT-like"/>
</dbReference>
<name>A0A2L2T1V2_9HYPO</name>
<evidence type="ECO:0000256" key="3">
    <source>
        <dbReference type="ARBA" id="ARBA00030602"/>
    </source>
</evidence>
<evidence type="ECO:0000259" key="4">
    <source>
        <dbReference type="Pfam" id="PF06094"/>
    </source>
</evidence>
<accession>A0A2L2T1V2</accession>
<dbReference type="EMBL" id="LN649232">
    <property type="protein sequence ID" value="CEI40033.1"/>
    <property type="molecule type" value="Genomic_DNA"/>
</dbReference>
<evidence type="ECO:0000256" key="2">
    <source>
        <dbReference type="ARBA" id="ARBA00022679"/>
    </source>
</evidence>
<dbReference type="Gene3D" id="3.10.490.10">
    <property type="entry name" value="Gamma-glutamyl cyclotransferase-like"/>
    <property type="match status" value="1"/>
</dbReference>
<dbReference type="Pfam" id="PF06094">
    <property type="entry name" value="GGACT"/>
    <property type="match status" value="1"/>
</dbReference>
<comment type="similarity">
    <text evidence="1">Belongs to the gamma-glutamylcyclotransferase family.</text>
</comment>
<evidence type="ECO:0000313" key="6">
    <source>
        <dbReference type="Proteomes" id="UP000245910"/>
    </source>
</evidence>
<keyword evidence="2" id="KW-0808">Transferase</keyword>
<protein>
    <recommendedName>
        <fullName evidence="3">Putative gamma-glutamylcyclotransferase</fullName>
    </recommendedName>
</protein>
<keyword evidence="6" id="KW-1185">Reference proteome</keyword>
<proteinExistence type="inferred from homology"/>
<dbReference type="GO" id="GO:0016740">
    <property type="term" value="F:transferase activity"/>
    <property type="evidence" value="ECO:0007669"/>
    <property type="project" value="UniProtKB-KW"/>
</dbReference>
<evidence type="ECO:0000313" key="5">
    <source>
        <dbReference type="EMBL" id="CEI40033.1"/>
    </source>
</evidence>
<dbReference type="OrthoDB" id="1044435at2759"/>
<dbReference type="SUPFAM" id="SSF110857">
    <property type="entry name" value="Gamma-glutamyl cyclotransferase-like"/>
    <property type="match status" value="1"/>
</dbReference>
<dbReference type="RefSeq" id="XP_025582423.1">
    <property type="nucleotide sequence ID" value="XM_025728014.2"/>
</dbReference>
<dbReference type="InterPro" id="IPR045038">
    <property type="entry name" value="AIG2-like"/>
</dbReference>
<dbReference type="GeneID" id="37264355"/>
<dbReference type="Proteomes" id="UP000245910">
    <property type="component" value="Chromosome IIII"/>
</dbReference>
<feature type="domain" description="Gamma-glutamylcyclotransferase AIG2-like" evidence="4">
    <location>
        <begin position="10"/>
        <end position="127"/>
    </location>
</feature>
<dbReference type="CDD" id="cd06661">
    <property type="entry name" value="GGCT_like"/>
    <property type="match status" value="1"/>
</dbReference>
<reference evidence="6" key="1">
    <citation type="submission" date="2014-10" db="EMBL/GenBank/DDBJ databases">
        <authorList>
            <person name="King R."/>
        </authorList>
    </citation>
    <scope>NUCLEOTIDE SEQUENCE [LARGE SCALE GENOMIC DNA]</scope>
    <source>
        <strain evidence="6">A3/5</strain>
    </source>
</reference>
<organism evidence="5 6">
    <name type="scientific">Fusarium venenatum</name>
    <dbReference type="NCBI Taxonomy" id="56646"/>
    <lineage>
        <taxon>Eukaryota</taxon>
        <taxon>Fungi</taxon>
        <taxon>Dikarya</taxon>
        <taxon>Ascomycota</taxon>
        <taxon>Pezizomycotina</taxon>
        <taxon>Sordariomycetes</taxon>
        <taxon>Hypocreomycetidae</taxon>
        <taxon>Hypocreales</taxon>
        <taxon>Nectriaceae</taxon>
        <taxon>Fusarium</taxon>
    </lineage>
</organism>
<dbReference type="PANTHER" id="PTHR31544:SF2">
    <property type="entry name" value="AIG2-LIKE PROTEIN D"/>
    <property type="match status" value="1"/>
</dbReference>
<dbReference type="AlphaFoldDB" id="A0A2L2T1V2"/>